<dbReference type="PANTHER" id="PTHR24189:SF50">
    <property type="entry name" value="ANKYRIN REPEAT AND SOCS BOX PROTEIN 2"/>
    <property type="match status" value="1"/>
</dbReference>
<comment type="caution">
    <text evidence="3">The sequence shown here is derived from an EMBL/GenBank/DDBJ whole genome shotgun (WGS) entry which is preliminary data.</text>
</comment>
<evidence type="ECO:0000313" key="3">
    <source>
        <dbReference type="EMBL" id="GBP61176.1"/>
    </source>
</evidence>
<dbReference type="Proteomes" id="UP000299102">
    <property type="component" value="Unassembled WGS sequence"/>
</dbReference>
<reference evidence="3 4" key="1">
    <citation type="journal article" date="2019" name="Commun. Biol.">
        <title>The bagworm genome reveals a unique fibroin gene that provides high tensile strength.</title>
        <authorList>
            <person name="Kono N."/>
            <person name="Nakamura H."/>
            <person name="Ohtoshi R."/>
            <person name="Tomita M."/>
            <person name="Numata K."/>
            <person name="Arakawa K."/>
        </authorList>
    </citation>
    <scope>NUCLEOTIDE SEQUENCE [LARGE SCALE GENOMIC DNA]</scope>
</reference>
<evidence type="ECO:0000256" key="1">
    <source>
        <dbReference type="ARBA" id="ARBA00022737"/>
    </source>
</evidence>
<protein>
    <submittedName>
        <fullName evidence="3">Uncharacterized protein</fullName>
    </submittedName>
</protein>
<dbReference type="EMBL" id="BGZK01000806">
    <property type="protein sequence ID" value="GBP61176.1"/>
    <property type="molecule type" value="Genomic_DNA"/>
</dbReference>
<proteinExistence type="predicted"/>
<name>A0A4C1XBF9_EUMVA</name>
<gene>
    <name evidence="3" type="ORF">EVAR_28385_1</name>
</gene>
<dbReference type="InterPro" id="IPR050745">
    <property type="entry name" value="Multifunctional_regulatory"/>
</dbReference>
<dbReference type="OrthoDB" id="10258888at2759"/>
<dbReference type="InterPro" id="IPR036770">
    <property type="entry name" value="Ankyrin_rpt-contain_sf"/>
</dbReference>
<accession>A0A4C1XBF9</accession>
<keyword evidence="2" id="KW-0040">ANK repeat</keyword>
<dbReference type="STRING" id="151549.A0A4C1XBF9"/>
<keyword evidence="1" id="KW-0677">Repeat</keyword>
<organism evidence="3 4">
    <name type="scientific">Eumeta variegata</name>
    <name type="common">Bagworm moth</name>
    <name type="synonym">Eumeta japonica</name>
    <dbReference type="NCBI Taxonomy" id="151549"/>
    <lineage>
        <taxon>Eukaryota</taxon>
        <taxon>Metazoa</taxon>
        <taxon>Ecdysozoa</taxon>
        <taxon>Arthropoda</taxon>
        <taxon>Hexapoda</taxon>
        <taxon>Insecta</taxon>
        <taxon>Pterygota</taxon>
        <taxon>Neoptera</taxon>
        <taxon>Endopterygota</taxon>
        <taxon>Lepidoptera</taxon>
        <taxon>Glossata</taxon>
        <taxon>Ditrysia</taxon>
        <taxon>Tineoidea</taxon>
        <taxon>Psychidae</taxon>
        <taxon>Oiketicinae</taxon>
        <taxon>Eumeta</taxon>
    </lineage>
</organism>
<dbReference type="AlphaFoldDB" id="A0A4C1XBF9"/>
<evidence type="ECO:0000313" key="4">
    <source>
        <dbReference type="Proteomes" id="UP000299102"/>
    </source>
</evidence>
<dbReference type="PANTHER" id="PTHR24189">
    <property type="entry name" value="MYOTROPHIN"/>
    <property type="match status" value="1"/>
</dbReference>
<evidence type="ECO:0000256" key="2">
    <source>
        <dbReference type="ARBA" id="ARBA00023043"/>
    </source>
</evidence>
<dbReference type="SUPFAM" id="SSF48403">
    <property type="entry name" value="Ankyrin repeat"/>
    <property type="match status" value="1"/>
</dbReference>
<dbReference type="Gene3D" id="1.25.40.20">
    <property type="entry name" value="Ankyrin repeat-containing domain"/>
    <property type="match status" value="1"/>
</dbReference>
<sequence>MWANNIFALYGTQKHCRNNSGNLRAVCGEVGALRAVLAAGADAATPDQHGGYPLHYAAQMCGAPAATDHQSRGAALEVLRALVREGGAQVAARDADGRTPLLWAASADFRLPTYWRCDSAGALRASERRRRRLSNCFGSKA</sequence>
<keyword evidence="4" id="KW-1185">Reference proteome</keyword>